<dbReference type="PATRIC" id="fig|1618429.3.peg.713"/>
<dbReference type="GO" id="GO:0019843">
    <property type="term" value="F:rRNA binding"/>
    <property type="evidence" value="ECO:0007669"/>
    <property type="project" value="UniProtKB-UniRule"/>
</dbReference>
<dbReference type="Pfam" id="PF00189">
    <property type="entry name" value="Ribosomal_S3_C"/>
    <property type="match status" value="1"/>
</dbReference>
<accession>A0A0G0WJL0</accession>
<dbReference type="PROSITE" id="PS50823">
    <property type="entry name" value="KH_TYPE_2"/>
    <property type="match status" value="1"/>
</dbReference>
<dbReference type="NCBIfam" id="TIGR01009">
    <property type="entry name" value="rpsC_bact"/>
    <property type="match status" value="1"/>
</dbReference>
<comment type="caution">
    <text evidence="11">The sequence shown here is derived from an EMBL/GenBank/DDBJ whole genome shotgun (WGS) entry which is preliminary data.</text>
</comment>
<evidence type="ECO:0000256" key="7">
    <source>
        <dbReference type="ARBA" id="ARBA00035257"/>
    </source>
</evidence>
<dbReference type="GO" id="GO:0006412">
    <property type="term" value="P:translation"/>
    <property type="evidence" value="ECO:0007669"/>
    <property type="project" value="UniProtKB-UniRule"/>
</dbReference>
<keyword evidence="4 8" id="KW-0689">Ribosomal protein</keyword>
<name>A0A0G0WJL0_9BACT</name>
<dbReference type="Pfam" id="PF07650">
    <property type="entry name" value="KH_2"/>
    <property type="match status" value="1"/>
</dbReference>
<sequence length="214" mass="23661">MGQKIHPIGFRIGNSATWQSRWFAGGDKYKDFLKSDILLRELLMKKLRPAGIQKVEIERAAGKMKVIIYVARPGILIGRGGVGLLELKKFLLKELTLKDENALEIVPMDIKSPDLSAYLVAANVAEQLTKRLPAARVMNQAMDRVMRSGAKGVRITLKGRIGGAEIARREWKATGSMPLHTIRQDIDFAAVPALTKSGYVGVKVWINRGEANIS</sequence>
<evidence type="ECO:0000256" key="9">
    <source>
        <dbReference type="RuleBase" id="RU003624"/>
    </source>
</evidence>
<comment type="similarity">
    <text evidence="1 8 9">Belongs to the universal ribosomal protein uS3 family.</text>
</comment>
<evidence type="ECO:0000256" key="6">
    <source>
        <dbReference type="ARBA" id="ARBA00024998"/>
    </source>
</evidence>
<evidence type="ECO:0000256" key="3">
    <source>
        <dbReference type="ARBA" id="ARBA00022884"/>
    </source>
</evidence>
<reference evidence="11 12" key="1">
    <citation type="journal article" date="2015" name="Nature">
        <title>rRNA introns, odd ribosomes, and small enigmatic genomes across a large radiation of phyla.</title>
        <authorList>
            <person name="Brown C.T."/>
            <person name="Hug L.A."/>
            <person name="Thomas B.C."/>
            <person name="Sharon I."/>
            <person name="Castelle C.J."/>
            <person name="Singh A."/>
            <person name="Wilkins M.J."/>
            <person name="Williams K.H."/>
            <person name="Banfield J.F."/>
        </authorList>
    </citation>
    <scope>NUCLEOTIDE SEQUENCE [LARGE SCALE GENOMIC DNA]</scope>
</reference>
<evidence type="ECO:0000313" key="12">
    <source>
        <dbReference type="Proteomes" id="UP000034753"/>
    </source>
</evidence>
<keyword evidence="5 8" id="KW-0687">Ribonucleoprotein</keyword>
<dbReference type="InterPro" id="IPR018280">
    <property type="entry name" value="Ribosomal_uS3_CS"/>
</dbReference>
<evidence type="ECO:0000259" key="10">
    <source>
        <dbReference type="PROSITE" id="PS50823"/>
    </source>
</evidence>
<feature type="domain" description="KH type-2" evidence="10">
    <location>
        <begin position="39"/>
        <end position="111"/>
    </location>
</feature>
<dbReference type="CDD" id="cd02412">
    <property type="entry name" value="KH-II_30S_S3"/>
    <property type="match status" value="1"/>
</dbReference>
<dbReference type="SUPFAM" id="SSF54821">
    <property type="entry name" value="Ribosomal protein S3 C-terminal domain"/>
    <property type="match status" value="1"/>
</dbReference>
<evidence type="ECO:0000256" key="2">
    <source>
        <dbReference type="ARBA" id="ARBA00022730"/>
    </source>
</evidence>
<comment type="function">
    <text evidence="6 8">Binds the lower part of the 30S subunit head. Binds mRNA in the 70S ribosome, positioning it for translation.</text>
</comment>
<dbReference type="FunFam" id="3.30.300.20:FF:000001">
    <property type="entry name" value="30S ribosomal protein S3"/>
    <property type="match status" value="1"/>
</dbReference>
<evidence type="ECO:0000256" key="8">
    <source>
        <dbReference type="HAMAP-Rule" id="MF_01309"/>
    </source>
</evidence>
<keyword evidence="2 8" id="KW-0699">rRNA-binding</keyword>
<gene>
    <name evidence="8" type="primary">rpsC</name>
    <name evidence="11" type="ORF">UU67_C0033G0016</name>
</gene>
<dbReference type="SUPFAM" id="SSF54814">
    <property type="entry name" value="Prokaryotic type KH domain (KH-domain type II)"/>
    <property type="match status" value="1"/>
</dbReference>
<dbReference type="InterPro" id="IPR036419">
    <property type="entry name" value="Ribosomal_S3_C_sf"/>
</dbReference>
<evidence type="ECO:0000256" key="5">
    <source>
        <dbReference type="ARBA" id="ARBA00023274"/>
    </source>
</evidence>
<evidence type="ECO:0000256" key="1">
    <source>
        <dbReference type="ARBA" id="ARBA00010761"/>
    </source>
</evidence>
<organism evidence="11 12">
    <name type="scientific">Candidatus Daviesbacteria bacterium GW2011_GWB1_41_5</name>
    <dbReference type="NCBI Taxonomy" id="1618429"/>
    <lineage>
        <taxon>Bacteria</taxon>
        <taxon>Candidatus Daviesiibacteriota</taxon>
    </lineage>
</organism>
<dbReference type="EMBL" id="LCBN01000033">
    <property type="protein sequence ID" value="KKS13050.1"/>
    <property type="molecule type" value="Genomic_DNA"/>
</dbReference>
<dbReference type="GO" id="GO:0003729">
    <property type="term" value="F:mRNA binding"/>
    <property type="evidence" value="ECO:0007669"/>
    <property type="project" value="UniProtKB-UniRule"/>
</dbReference>
<evidence type="ECO:0000256" key="4">
    <source>
        <dbReference type="ARBA" id="ARBA00022980"/>
    </source>
</evidence>
<dbReference type="HAMAP" id="MF_01309_B">
    <property type="entry name" value="Ribosomal_uS3_B"/>
    <property type="match status" value="1"/>
</dbReference>
<dbReference type="Gene3D" id="3.30.1140.32">
    <property type="entry name" value="Ribosomal protein S3, C-terminal domain"/>
    <property type="match status" value="1"/>
</dbReference>
<proteinExistence type="inferred from homology"/>
<evidence type="ECO:0000313" key="11">
    <source>
        <dbReference type="EMBL" id="KKS13050.1"/>
    </source>
</evidence>
<dbReference type="InterPro" id="IPR001351">
    <property type="entry name" value="Ribosomal_uS3_C"/>
</dbReference>
<keyword evidence="3 8" id="KW-0694">RNA-binding</keyword>
<dbReference type="InterPro" id="IPR057258">
    <property type="entry name" value="Ribosomal_uS3"/>
</dbReference>
<dbReference type="PROSITE" id="PS00548">
    <property type="entry name" value="RIBOSOMAL_S3"/>
    <property type="match status" value="1"/>
</dbReference>
<dbReference type="InterPro" id="IPR009019">
    <property type="entry name" value="KH_sf_prok-type"/>
</dbReference>
<protein>
    <recommendedName>
        <fullName evidence="7 8">Small ribosomal subunit protein uS3</fullName>
    </recommendedName>
</protein>
<dbReference type="InterPro" id="IPR015946">
    <property type="entry name" value="KH_dom-like_a/b"/>
</dbReference>
<dbReference type="InterPro" id="IPR005704">
    <property type="entry name" value="Ribosomal_uS3_bac-typ"/>
</dbReference>
<dbReference type="Gene3D" id="3.30.300.20">
    <property type="match status" value="1"/>
</dbReference>
<dbReference type="PANTHER" id="PTHR11760">
    <property type="entry name" value="30S/40S RIBOSOMAL PROTEIN S3"/>
    <property type="match status" value="1"/>
</dbReference>
<comment type="subunit">
    <text evidence="8">Part of the 30S ribosomal subunit. Forms a tight complex with proteins S10 and S14.</text>
</comment>
<dbReference type="GO" id="GO:0003735">
    <property type="term" value="F:structural constituent of ribosome"/>
    <property type="evidence" value="ECO:0007669"/>
    <property type="project" value="InterPro"/>
</dbReference>
<dbReference type="PANTHER" id="PTHR11760:SF19">
    <property type="entry name" value="SMALL RIBOSOMAL SUBUNIT PROTEIN US3C"/>
    <property type="match status" value="1"/>
</dbReference>
<dbReference type="InterPro" id="IPR004044">
    <property type="entry name" value="KH_dom_type_2"/>
</dbReference>
<dbReference type="Proteomes" id="UP000034753">
    <property type="component" value="Unassembled WGS sequence"/>
</dbReference>
<dbReference type="AlphaFoldDB" id="A0A0G0WJL0"/>
<dbReference type="GO" id="GO:0022627">
    <property type="term" value="C:cytosolic small ribosomal subunit"/>
    <property type="evidence" value="ECO:0007669"/>
    <property type="project" value="TreeGrafter"/>
</dbReference>